<accession>A0A849B6Q9</accession>
<comment type="caution">
    <text evidence="3">The sequence shown here is derived from an EMBL/GenBank/DDBJ whole genome shotgun (WGS) entry which is preliminary data.</text>
</comment>
<organism evidence="3 4">
    <name type="scientific">Cupriavidus gilardii</name>
    <dbReference type="NCBI Taxonomy" id="82541"/>
    <lineage>
        <taxon>Bacteria</taxon>
        <taxon>Pseudomonadati</taxon>
        <taxon>Pseudomonadota</taxon>
        <taxon>Betaproteobacteria</taxon>
        <taxon>Burkholderiales</taxon>
        <taxon>Burkholderiaceae</taxon>
        <taxon>Cupriavidus</taxon>
    </lineage>
</organism>
<gene>
    <name evidence="3" type="ORF">HLB16_01895</name>
</gene>
<keyword evidence="2" id="KW-0472">Membrane</keyword>
<feature type="transmembrane region" description="Helical" evidence="2">
    <location>
        <begin position="163"/>
        <end position="185"/>
    </location>
</feature>
<feature type="region of interest" description="Disordered" evidence="1">
    <location>
        <begin position="367"/>
        <end position="451"/>
    </location>
</feature>
<protein>
    <submittedName>
        <fullName evidence="3">Uncharacterized protein</fullName>
    </submittedName>
</protein>
<dbReference type="Proteomes" id="UP000542973">
    <property type="component" value="Unassembled WGS sequence"/>
</dbReference>
<feature type="compositionally biased region" description="Acidic residues" evidence="1">
    <location>
        <begin position="330"/>
        <end position="345"/>
    </location>
</feature>
<name>A0A849B6Q9_9BURK</name>
<dbReference type="EMBL" id="JABEMD010000002">
    <property type="protein sequence ID" value="NNH09633.1"/>
    <property type="molecule type" value="Genomic_DNA"/>
</dbReference>
<evidence type="ECO:0000256" key="1">
    <source>
        <dbReference type="SAM" id="MobiDB-lite"/>
    </source>
</evidence>
<evidence type="ECO:0000313" key="4">
    <source>
        <dbReference type="Proteomes" id="UP000542973"/>
    </source>
</evidence>
<feature type="region of interest" description="Disordered" evidence="1">
    <location>
        <begin position="307"/>
        <end position="345"/>
    </location>
</feature>
<evidence type="ECO:0000313" key="3">
    <source>
        <dbReference type="EMBL" id="NNH09633.1"/>
    </source>
</evidence>
<evidence type="ECO:0000256" key="2">
    <source>
        <dbReference type="SAM" id="Phobius"/>
    </source>
</evidence>
<dbReference type="AlphaFoldDB" id="A0A849B6Q9"/>
<dbReference type="RefSeq" id="WP_144425733.1">
    <property type="nucleotide sequence ID" value="NZ_BAAAEB010000007.1"/>
</dbReference>
<proteinExistence type="predicted"/>
<keyword evidence="2" id="KW-0812">Transmembrane</keyword>
<sequence>MPSLSAPAITTILFPSLTSGGRHHVGDRTGPSSPEVPIDTLAQAEGAIGGAVTAECAQHLHQLKRTIDALAIPASQKQPLRKTLEECGKDLEALLNTARDIVQLEHRATMPWEAGAQAQQRHTAVVMARNLKLATQCQALMHKLQSLQDEIAPHVQKRSIGKIIALAVGALLGIAGAATLAVILWPVAVTGVALGGSFLLTAACAAGTGASAAVGVIASIFGAAEVFARPEAYRHFPDQQPDLARLIDELGNRMSHWLEANPGFSAPLPPDVLTELCGGDIGAFHFCAAVRDSKLCDAAKRLVDHGSERAPAQGGLARTVSSRLISPDPSADDAPDDVVDNDDSDWDEVLDHDQMIEQLWHRLGFERKNPSGTAERPADAAPVDMPVDMPVDTAVDTPVDTSADNGSDPASDRRLSRTVSTSTIGSYNSVDMEEGPDGLGDPSAYGLGIGDSASQTLHDTVQVVDDAGAPGTSAVQSVQAVQVPPIDVRPQWEASRAWAESRIRTAARYVQHLSTALAQPYPNRIEGAGNKEEVMVEALCAFQLLEKVRSEMLALEEMGGLHAGRFATARAMNQLAVTMSMERGWFLGNHVTGLRALFDDGNSLRFDDLPSPTERAEASQVWNAAIAEAGALVRQLDDVCASVFQRTFRGLTLERAMRFFARPIASRAAIMERELRQDPPTAQSPSPSL</sequence>
<feature type="compositionally biased region" description="Polar residues" evidence="1">
    <location>
        <begin position="417"/>
        <end position="429"/>
    </location>
</feature>
<reference evidence="3 4" key="1">
    <citation type="submission" date="2020-05" db="EMBL/GenBank/DDBJ databases">
        <title>MicrobeNet Type strains.</title>
        <authorList>
            <person name="Nicholson A.C."/>
        </authorList>
    </citation>
    <scope>NUCLEOTIDE SEQUENCE [LARGE SCALE GENOMIC DNA]</scope>
    <source>
        <strain evidence="3 4">ATCC 700815</strain>
    </source>
</reference>
<keyword evidence="2" id="KW-1133">Transmembrane helix</keyword>
<feature type="transmembrane region" description="Helical" evidence="2">
    <location>
        <begin position="197"/>
        <end position="224"/>
    </location>
</feature>